<evidence type="ECO:0000313" key="1">
    <source>
        <dbReference type="EMBL" id="TWU45428.1"/>
    </source>
</evidence>
<keyword evidence="2" id="KW-1185">Reference proteome</keyword>
<proteinExistence type="predicted"/>
<gene>
    <name evidence="1" type="ORF">Q31b_06000</name>
</gene>
<dbReference type="EMBL" id="SJPY01000001">
    <property type="protein sequence ID" value="TWU45428.1"/>
    <property type="molecule type" value="Genomic_DNA"/>
</dbReference>
<comment type="caution">
    <text evidence="1">The sequence shown here is derived from an EMBL/GenBank/DDBJ whole genome shotgun (WGS) entry which is preliminary data.</text>
</comment>
<sequence length="184" mass="19581">MSLSNTDFCSALISLKTLLMIFTRFLLVSAIGLAVSSGSLIADPPAPRKAAAEEKIRSLLENPQSDSNSNDPILDDILQIIRQQGSVLDGSSLDPANGALIEPKSETAKKTPLAVSALSPADPSLAHAAKTAEALLRAARLLEQACNPQDTDSRDKQAELVLRMRVEASRLLSEKLDAHSIDAK</sequence>
<reference evidence="1 2" key="1">
    <citation type="submission" date="2019-02" db="EMBL/GenBank/DDBJ databases">
        <title>Deep-cultivation of Planctomycetes and their phenomic and genomic characterization uncovers novel biology.</title>
        <authorList>
            <person name="Wiegand S."/>
            <person name="Jogler M."/>
            <person name="Boedeker C."/>
            <person name="Pinto D."/>
            <person name="Vollmers J."/>
            <person name="Rivas-Marin E."/>
            <person name="Kohn T."/>
            <person name="Peeters S.H."/>
            <person name="Heuer A."/>
            <person name="Rast P."/>
            <person name="Oberbeckmann S."/>
            <person name="Bunk B."/>
            <person name="Jeske O."/>
            <person name="Meyerdierks A."/>
            <person name="Storesund J.E."/>
            <person name="Kallscheuer N."/>
            <person name="Luecker S."/>
            <person name="Lage O.M."/>
            <person name="Pohl T."/>
            <person name="Merkel B.J."/>
            <person name="Hornburger P."/>
            <person name="Mueller R.-W."/>
            <person name="Bruemmer F."/>
            <person name="Labrenz M."/>
            <person name="Spormann A.M."/>
            <person name="Op Den Camp H."/>
            <person name="Overmann J."/>
            <person name="Amann R."/>
            <person name="Jetten M.S.M."/>
            <person name="Mascher T."/>
            <person name="Medema M.H."/>
            <person name="Devos D.P."/>
            <person name="Kaster A.-K."/>
            <person name="Ovreas L."/>
            <person name="Rohde M."/>
            <person name="Galperin M.Y."/>
            <person name="Jogler C."/>
        </authorList>
    </citation>
    <scope>NUCLEOTIDE SEQUENCE [LARGE SCALE GENOMIC DNA]</scope>
    <source>
        <strain evidence="1 2">Q31b</strain>
    </source>
</reference>
<dbReference type="Proteomes" id="UP000315471">
    <property type="component" value="Unassembled WGS sequence"/>
</dbReference>
<organism evidence="1 2">
    <name type="scientific">Novipirellula aureliae</name>
    <dbReference type="NCBI Taxonomy" id="2527966"/>
    <lineage>
        <taxon>Bacteria</taxon>
        <taxon>Pseudomonadati</taxon>
        <taxon>Planctomycetota</taxon>
        <taxon>Planctomycetia</taxon>
        <taxon>Pirellulales</taxon>
        <taxon>Pirellulaceae</taxon>
        <taxon>Novipirellula</taxon>
    </lineage>
</organism>
<dbReference type="AlphaFoldDB" id="A0A5C6E9C1"/>
<accession>A0A5C6E9C1</accession>
<name>A0A5C6E9C1_9BACT</name>
<evidence type="ECO:0000313" key="2">
    <source>
        <dbReference type="Proteomes" id="UP000315471"/>
    </source>
</evidence>
<protein>
    <submittedName>
        <fullName evidence="1">Uncharacterized protein</fullName>
    </submittedName>
</protein>